<evidence type="ECO:0000313" key="1">
    <source>
        <dbReference type="EMBL" id="KAG1823830.1"/>
    </source>
</evidence>
<organism evidence="1 2">
    <name type="scientific">Suillus subaureus</name>
    <dbReference type="NCBI Taxonomy" id="48587"/>
    <lineage>
        <taxon>Eukaryota</taxon>
        <taxon>Fungi</taxon>
        <taxon>Dikarya</taxon>
        <taxon>Basidiomycota</taxon>
        <taxon>Agaricomycotina</taxon>
        <taxon>Agaricomycetes</taxon>
        <taxon>Agaricomycetidae</taxon>
        <taxon>Boletales</taxon>
        <taxon>Suillineae</taxon>
        <taxon>Suillaceae</taxon>
        <taxon>Suillus</taxon>
    </lineage>
</organism>
<name>A0A9P7JI63_9AGAM</name>
<gene>
    <name evidence="1" type="ORF">BJ212DRAFT_1476694</name>
</gene>
<dbReference type="AlphaFoldDB" id="A0A9P7JI63"/>
<dbReference type="EMBL" id="JABBWG010000004">
    <property type="protein sequence ID" value="KAG1823830.1"/>
    <property type="molecule type" value="Genomic_DNA"/>
</dbReference>
<protein>
    <submittedName>
        <fullName evidence="1">Uncharacterized protein</fullName>
    </submittedName>
</protein>
<dbReference type="Proteomes" id="UP000807769">
    <property type="component" value="Unassembled WGS sequence"/>
</dbReference>
<sequence>MSTPVDNSLTSLKASTAQIMAIISGAQQIPPGNSHFYLTTQAQVIKDYGSGPLPSIVLSCSKELVCVQGMTPQTCFRTPYPTHSWIPYPVHPMHILSSKTSGLYLLSDSRLHPPPHISQSCFHPAFRIPRSLDLRILTVLSLDLFPPSVQDPAPIPI</sequence>
<dbReference type="RefSeq" id="XP_041197890.1">
    <property type="nucleotide sequence ID" value="XM_041339412.1"/>
</dbReference>
<comment type="caution">
    <text evidence="1">The sequence shown here is derived from an EMBL/GenBank/DDBJ whole genome shotgun (WGS) entry which is preliminary data.</text>
</comment>
<reference evidence="1" key="1">
    <citation type="journal article" date="2020" name="New Phytol.">
        <title>Comparative genomics reveals dynamic genome evolution in host specialist ectomycorrhizal fungi.</title>
        <authorList>
            <person name="Lofgren L.A."/>
            <person name="Nguyen N.H."/>
            <person name="Vilgalys R."/>
            <person name="Ruytinx J."/>
            <person name="Liao H.L."/>
            <person name="Branco S."/>
            <person name="Kuo A."/>
            <person name="LaButti K."/>
            <person name="Lipzen A."/>
            <person name="Andreopoulos W."/>
            <person name="Pangilinan J."/>
            <person name="Riley R."/>
            <person name="Hundley H."/>
            <person name="Na H."/>
            <person name="Barry K."/>
            <person name="Grigoriev I.V."/>
            <person name="Stajich J.E."/>
            <person name="Kennedy P.G."/>
        </authorList>
    </citation>
    <scope>NUCLEOTIDE SEQUENCE</scope>
    <source>
        <strain evidence="1">MN1</strain>
    </source>
</reference>
<evidence type="ECO:0000313" key="2">
    <source>
        <dbReference type="Proteomes" id="UP000807769"/>
    </source>
</evidence>
<proteinExistence type="predicted"/>
<accession>A0A9P7JI63</accession>
<keyword evidence="2" id="KW-1185">Reference proteome</keyword>
<dbReference type="OrthoDB" id="2693089at2759"/>
<dbReference type="GeneID" id="64633428"/>